<feature type="region of interest" description="Disordered" evidence="1">
    <location>
        <begin position="1"/>
        <end position="116"/>
    </location>
</feature>
<feature type="compositionally biased region" description="Basic and acidic residues" evidence="1">
    <location>
        <begin position="7"/>
        <end position="16"/>
    </location>
</feature>
<dbReference type="EMBL" id="JARKIB010000158">
    <property type="protein sequence ID" value="KAJ7730538.1"/>
    <property type="molecule type" value="Genomic_DNA"/>
</dbReference>
<evidence type="ECO:0000313" key="3">
    <source>
        <dbReference type="Proteomes" id="UP001215598"/>
    </source>
</evidence>
<evidence type="ECO:0000313" key="2">
    <source>
        <dbReference type="EMBL" id="KAJ7730538.1"/>
    </source>
</evidence>
<evidence type="ECO:0000256" key="1">
    <source>
        <dbReference type="SAM" id="MobiDB-lite"/>
    </source>
</evidence>
<organism evidence="2 3">
    <name type="scientific">Mycena metata</name>
    <dbReference type="NCBI Taxonomy" id="1033252"/>
    <lineage>
        <taxon>Eukaryota</taxon>
        <taxon>Fungi</taxon>
        <taxon>Dikarya</taxon>
        <taxon>Basidiomycota</taxon>
        <taxon>Agaricomycotina</taxon>
        <taxon>Agaricomycetes</taxon>
        <taxon>Agaricomycetidae</taxon>
        <taxon>Agaricales</taxon>
        <taxon>Marasmiineae</taxon>
        <taxon>Mycenaceae</taxon>
        <taxon>Mycena</taxon>
    </lineage>
</organism>
<accession>A0AAD7MSC0</accession>
<reference evidence="2" key="1">
    <citation type="submission" date="2023-03" db="EMBL/GenBank/DDBJ databases">
        <title>Massive genome expansion in bonnet fungi (Mycena s.s.) driven by repeated elements and novel gene families across ecological guilds.</title>
        <authorList>
            <consortium name="Lawrence Berkeley National Laboratory"/>
            <person name="Harder C.B."/>
            <person name="Miyauchi S."/>
            <person name="Viragh M."/>
            <person name="Kuo A."/>
            <person name="Thoen E."/>
            <person name="Andreopoulos B."/>
            <person name="Lu D."/>
            <person name="Skrede I."/>
            <person name="Drula E."/>
            <person name="Henrissat B."/>
            <person name="Morin E."/>
            <person name="Kohler A."/>
            <person name="Barry K."/>
            <person name="LaButti K."/>
            <person name="Morin E."/>
            <person name="Salamov A."/>
            <person name="Lipzen A."/>
            <person name="Mereny Z."/>
            <person name="Hegedus B."/>
            <person name="Baldrian P."/>
            <person name="Stursova M."/>
            <person name="Weitz H."/>
            <person name="Taylor A."/>
            <person name="Grigoriev I.V."/>
            <person name="Nagy L.G."/>
            <person name="Martin F."/>
            <person name="Kauserud H."/>
        </authorList>
    </citation>
    <scope>NUCLEOTIDE SEQUENCE</scope>
    <source>
        <strain evidence="2">CBHHK182m</strain>
    </source>
</reference>
<protein>
    <submittedName>
        <fullName evidence="2">Uncharacterized protein</fullName>
    </submittedName>
</protein>
<dbReference type="Proteomes" id="UP001215598">
    <property type="component" value="Unassembled WGS sequence"/>
</dbReference>
<proteinExistence type="predicted"/>
<sequence>MTHPTHRLKELKDTLETSRSASTSRHRARISGAASRATPGTHARRTRSSSGAVPAARSSHSSARLRRNAFGRQRAALDRGTVPTLPVGAGTRHSPHHLGTASSKEQGRQGSARPRMSRTAVSRMCLSAILDSPAVFDLPRLIVPVSPKAWWRHFSKKYATLSPGRWKRRTTMIMLLNCVAVYPFPLRARHSVSYIPLFTPLDAQGRVLATQVLEDAVIGLGTSWIYVSKQQKSGALAQGGIGDTGLAPAVDLG</sequence>
<keyword evidence="3" id="KW-1185">Reference proteome</keyword>
<comment type="caution">
    <text evidence="2">The sequence shown here is derived from an EMBL/GenBank/DDBJ whole genome shotgun (WGS) entry which is preliminary data.</text>
</comment>
<gene>
    <name evidence="2" type="ORF">B0H16DRAFT_1733694</name>
</gene>
<name>A0AAD7MSC0_9AGAR</name>
<dbReference type="AlphaFoldDB" id="A0AAD7MSC0"/>